<dbReference type="EMBL" id="JAZAQF010000057">
    <property type="protein sequence ID" value="MFG3817877.1"/>
    <property type="molecule type" value="Genomic_DNA"/>
</dbReference>
<evidence type="ECO:0000256" key="8">
    <source>
        <dbReference type="RuleBase" id="RU000320"/>
    </source>
</evidence>
<dbReference type="Pfam" id="PF00361">
    <property type="entry name" value="Proton_antipo_M"/>
    <property type="match status" value="1"/>
</dbReference>
<evidence type="ECO:0000256" key="2">
    <source>
        <dbReference type="ARBA" id="ARBA00005346"/>
    </source>
</evidence>
<dbReference type="InterPro" id="IPR001750">
    <property type="entry name" value="ND/Mrp_TM"/>
</dbReference>
<evidence type="ECO:0000256" key="3">
    <source>
        <dbReference type="ARBA" id="ARBA00022475"/>
    </source>
</evidence>
<feature type="transmembrane region" description="Helical" evidence="9">
    <location>
        <begin position="521"/>
        <end position="540"/>
    </location>
</feature>
<feature type="transmembrane region" description="Helical" evidence="9">
    <location>
        <begin position="192"/>
        <end position="212"/>
    </location>
</feature>
<comment type="subcellular location">
    <subcellularLocation>
        <location evidence="1">Cell membrane</location>
        <topology evidence="1">Multi-pass membrane protein</topology>
    </subcellularLocation>
    <subcellularLocation>
        <location evidence="8">Membrane</location>
        <topology evidence="8">Multi-pass membrane protein</topology>
    </subcellularLocation>
</comment>
<feature type="transmembrane region" description="Helical" evidence="9">
    <location>
        <begin position="492"/>
        <end position="509"/>
    </location>
</feature>
<feature type="transmembrane region" description="Helical" evidence="9">
    <location>
        <begin position="335"/>
        <end position="356"/>
    </location>
</feature>
<proteinExistence type="inferred from homology"/>
<evidence type="ECO:0000259" key="10">
    <source>
        <dbReference type="Pfam" id="PF00361"/>
    </source>
</evidence>
<feature type="transmembrane region" description="Helical" evidence="9">
    <location>
        <begin position="461"/>
        <end position="480"/>
    </location>
</feature>
<keyword evidence="12" id="KW-1185">Reference proteome</keyword>
<dbReference type="PANTHER" id="PTHR42703:SF1">
    <property type="entry name" value="NA(+)_H(+) ANTIPORTER SUBUNIT D1"/>
    <property type="match status" value="1"/>
</dbReference>
<name>A0ABW7CAI4_9CYAN</name>
<organism evidence="11 12">
    <name type="scientific">Limnothrix redekei LRLZ20PSL1</name>
    <dbReference type="NCBI Taxonomy" id="3112953"/>
    <lineage>
        <taxon>Bacteria</taxon>
        <taxon>Bacillati</taxon>
        <taxon>Cyanobacteriota</taxon>
        <taxon>Cyanophyceae</taxon>
        <taxon>Pseudanabaenales</taxon>
        <taxon>Pseudanabaenaceae</taxon>
        <taxon>Limnothrix</taxon>
    </lineage>
</organism>
<gene>
    <name evidence="11" type="ORF">VPK24_09540</name>
</gene>
<feature type="transmembrane region" description="Helical" evidence="9">
    <location>
        <begin position="35"/>
        <end position="53"/>
    </location>
</feature>
<feature type="transmembrane region" description="Helical" evidence="9">
    <location>
        <begin position="73"/>
        <end position="94"/>
    </location>
</feature>
<reference evidence="12" key="1">
    <citation type="journal article" date="2024" name="Algal Res.">
        <title>Biochemical, toxicological and genomic investigation of a high-biomass producing Limnothrix strain isolated from Italian shallow drinking water reservoir.</title>
        <authorList>
            <person name="Simonazzi M."/>
            <person name="Shishido T.K."/>
            <person name="Delbaje E."/>
            <person name="Wahlsten M."/>
            <person name="Fewer D.P."/>
            <person name="Sivonen K."/>
            <person name="Pezzolesi L."/>
            <person name="Pistocchi R."/>
        </authorList>
    </citation>
    <scope>NUCLEOTIDE SEQUENCE [LARGE SCALE GENOMIC DNA]</scope>
    <source>
        <strain evidence="12">LRLZ20PSL1</strain>
    </source>
</reference>
<feature type="transmembrane region" description="Helical" evidence="9">
    <location>
        <begin position="224"/>
        <end position="245"/>
    </location>
</feature>
<evidence type="ECO:0000313" key="12">
    <source>
        <dbReference type="Proteomes" id="UP001604335"/>
    </source>
</evidence>
<feature type="transmembrane region" description="Helical" evidence="9">
    <location>
        <begin position="148"/>
        <end position="171"/>
    </location>
</feature>
<dbReference type="PANTHER" id="PTHR42703">
    <property type="entry name" value="NADH DEHYDROGENASE"/>
    <property type="match status" value="1"/>
</dbReference>
<sequence length="542" mass="57550">MLASSILEPLTVGWVVFSLILGFVIALLPKLDRVLSLLVAVTSAVYAGLLLTANAPLPLTLLDRFGVTLVADSLAAFFILTNAIVTLAVLCYSWQSPKKAFFYSQLLMLHGSLNAAFICADLVSIYIALEVSGIAAFLLIAYPRSDRSIWVALRYLFISNAAMLFYLVGAVSVYQHQHSFALAGLAKAPPEAIALIFLGLLVKGGVFISGLWLPLTHSESETSVSALLSGIAIKASILPLLRCAFVSDDLDLIVRIFGVATALLGVSYAMFEKDTKRMLAFHTISQLGFVLAAPLVGGFYALTHGLVKSCLFLLAGSLPSRNFKILKSQTIDRTLWVGLLLASLSISGLPLLAGFAAKALTLKELQPWQTMLMNAAAIGTAISFAKFIFLKPNGFPSLDKAVSGDQGAGQITAHALPKPEVAVMASSTLATSNLATQNLNFSGTSAANLELKAAATAPKSGLWIAVSLLLGSLVLANGFYGAAYTVDSASKAGLTIAAGWLIYWVVIRQSTVKLPQVAEEFDHLVGAMSLTSVVLFWMALSW</sequence>
<evidence type="ECO:0000256" key="6">
    <source>
        <dbReference type="ARBA" id="ARBA00023136"/>
    </source>
</evidence>
<comment type="caution">
    <text evidence="11">The sequence shown here is derived from an EMBL/GenBank/DDBJ whole genome shotgun (WGS) entry which is preliminary data.</text>
</comment>
<keyword evidence="5 9" id="KW-1133">Transmembrane helix</keyword>
<feature type="domain" description="NADH:quinone oxidoreductase/Mrp antiporter transmembrane" evidence="10">
    <location>
        <begin position="121"/>
        <end position="382"/>
    </location>
</feature>
<keyword evidence="4 8" id="KW-0812">Transmembrane</keyword>
<feature type="transmembrane region" description="Helical" evidence="9">
    <location>
        <begin position="291"/>
        <end position="314"/>
    </location>
</feature>
<evidence type="ECO:0000256" key="7">
    <source>
        <dbReference type="ARBA" id="ARBA00025624"/>
    </source>
</evidence>
<evidence type="ECO:0000256" key="9">
    <source>
        <dbReference type="SAM" id="Phobius"/>
    </source>
</evidence>
<evidence type="ECO:0000313" key="11">
    <source>
        <dbReference type="EMBL" id="MFG3817877.1"/>
    </source>
</evidence>
<comment type="function">
    <text evidence="7">NDH-1 shuttles electrons from NAD(P)H, via FMN and iron-sulfur (Fe-S) centers, to quinones in the respiratory chain. The immediate electron acceptor for the enzyme in this species is believed to be plastoquinone. Couples the redox reaction to proton translocation (for every two electrons transferred, four hydrogen ions are translocated across the cytoplasmic membrane), and thus conserves the redox energy in a proton gradient.</text>
</comment>
<feature type="transmembrane region" description="Helical" evidence="9">
    <location>
        <begin position="252"/>
        <end position="271"/>
    </location>
</feature>
<feature type="transmembrane region" description="Helical" evidence="9">
    <location>
        <begin position="6"/>
        <end position="28"/>
    </location>
</feature>
<dbReference type="InterPro" id="IPR050586">
    <property type="entry name" value="CPA3_Na-H_Antiporter_D"/>
</dbReference>
<keyword evidence="3" id="KW-1003">Cell membrane</keyword>
<feature type="transmembrane region" description="Helical" evidence="9">
    <location>
        <begin position="368"/>
        <end position="390"/>
    </location>
</feature>
<evidence type="ECO:0000256" key="5">
    <source>
        <dbReference type="ARBA" id="ARBA00022989"/>
    </source>
</evidence>
<comment type="similarity">
    <text evidence="2">Belongs to the CPA3 antiporters (TC 2.A.63) subunit D family.</text>
</comment>
<dbReference type="NCBIfam" id="NF005564">
    <property type="entry name" value="PRK07234.1-4"/>
    <property type="match status" value="1"/>
</dbReference>
<evidence type="ECO:0000256" key="4">
    <source>
        <dbReference type="ARBA" id="ARBA00022692"/>
    </source>
</evidence>
<feature type="transmembrane region" description="Helical" evidence="9">
    <location>
        <begin position="115"/>
        <end position="142"/>
    </location>
</feature>
<protein>
    <submittedName>
        <fullName evidence="11">Cation:proton antiporter</fullName>
    </submittedName>
</protein>
<evidence type="ECO:0000256" key="1">
    <source>
        <dbReference type="ARBA" id="ARBA00004651"/>
    </source>
</evidence>
<accession>A0ABW7CAI4</accession>
<dbReference type="Proteomes" id="UP001604335">
    <property type="component" value="Unassembled WGS sequence"/>
</dbReference>
<keyword evidence="6 9" id="KW-0472">Membrane</keyword>